<feature type="domain" description="Carbohydrate kinase PfkB" evidence="1">
    <location>
        <begin position="176"/>
        <end position="318"/>
    </location>
</feature>
<dbReference type="PANTHER" id="PTHR47098:SF1">
    <property type="entry name" value="PFKB FAMILY CARBOHYDRATE KINASE SUPERFAMILY (AFU_ORTHOLOGUE AFUA_4G09500)"/>
    <property type="match status" value="1"/>
</dbReference>
<dbReference type="PANTHER" id="PTHR47098">
    <property type="entry name" value="PROTEIN MAK32"/>
    <property type="match status" value="1"/>
</dbReference>
<dbReference type="EMBL" id="JAKIXB020000016">
    <property type="protein sequence ID" value="KAL1601282.1"/>
    <property type="molecule type" value="Genomic_DNA"/>
</dbReference>
<dbReference type="InterPro" id="IPR029056">
    <property type="entry name" value="Ribokinase-like"/>
</dbReference>
<dbReference type="Pfam" id="PF00294">
    <property type="entry name" value="PfkB"/>
    <property type="match status" value="1"/>
</dbReference>
<protein>
    <recommendedName>
        <fullName evidence="1">Carbohydrate kinase PfkB domain-containing protein</fullName>
    </recommendedName>
</protein>
<evidence type="ECO:0000313" key="2">
    <source>
        <dbReference type="EMBL" id="KAL1601282.1"/>
    </source>
</evidence>
<accession>A0ABR3RAA0</accession>
<comment type="caution">
    <text evidence="2">The sequence shown here is derived from an EMBL/GenBank/DDBJ whole genome shotgun (WGS) entry which is preliminary data.</text>
</comment>
<dbReference type="SUPFAM" id="SSF53613">
    <property type="entry name" value="Ribokinase-like"/>
    <property type="match status" value="1"/>
</dbReference>
<organism evidence="2 3">
    <name type="scientific">Nothophoma quercina</name>
    <dbReference type="NCBI Taxonomy" id="749835"/>
    <lineage>
        <taxon>Eukaryota</taxon>
        <taxon>Fungi</taxon>
        <taxon>Dikarya</taxon>
        <taxon>Ascomycota</taxon>
        <taxon>Pezizomycotina</taxon>
        <taxon>Dothideomycetes</taxon>
        <taxon>Pleosporomycetidae</taxon>
        <taxon>Pleosporales</taxon>
        <taxon>Pleosporineae</taxon>
        <taxon>Didymellaceae</taxon>
        <taxon>Nothophoma</taxon>
    </lineage>
</organism>
<evidence type="ECO:0000259" key="1">
    <source>
        <dbReference type="Pfam" id="PF00294"/>
    </source>
</evidence>
<dbReference type="InterPro" id="IPR011611">
    <property type="entry name" value="PfkB_dom"/>
</dbReference>
<evidence type="ECO:0000313" key="3">
    <source>
        <dbReference type="Proteomes" id="UP001521222"/>
    </source>
</evidence>
<reference evidence="2 3" key="1">
    <citation type="submission" date="2024-02" db="EMBL/GenBank/DDBJ databases">
        <title>De novo assembly and annotation of 12 fungi associated with fruit tree decline syndrome in Ontario, Canada.</title>
        <authorList>
            <person name="Sulman M."/>
            <person name="Ellouze W."/>
            <person name="Ilyukhin E."/>
        </authorList>
    </citation>
    <scope>NUCLEOTIDE SEQUENCE [LARGE SCALE GENOMIC DNA]</scope>
    <source>
        <strain evidence="2 3">M97-236</strain>
    </source>
</reference>
<dbReference type="Gene3D" id="3.40.1190.20">
    <property type="match status" value="1"/>
</dbReference>
<gene>
    <name evidence="2" type="ORF">SLS59_005436</name>
</gene>
<keyword evidence="3" id="KW-1185">Reference proteome</keyword>
<proteinExistence type="predicted"/>
<sequence>MEANVKPQISCVSLGMVILDEIRMPNKASLLNVIGGSATFVTLGLRLFASKDLPSGCLVLAGSDFPDEVKDEFYRWRNFVRMIIDTDISKLSSRGLLTYEDDTFGPKTFEYTTPPIRARPKNLVVSDNALLGAKAFHLFGSPEDITEQVTELLGLREKHHPDLPRPFLVWEPLPSACNPSQRDSFFEACSLVDVFSPNHLELLALFSDQSPQSDSKDTLQHVERLGNVFLENTIGPDSTGTLIVRASGDGALAMRRDAPTVRVPAFYAHNAPQVVDPTGAGNAFLGGYIAGWLREGDVKEALCYGAVAASFALEQIGLPRSEDVSREVGVQRLEVFRQRLREKKDVEQIIM</sequence>
<name>A0ABR3RAA0_9PLEO</name>
<dbReference type="Proteomes" id="UP001521222">
    <property type="component" value="Unassembled WGS sequence"/>
</dbReference>